<dbReference type="AlphaFoldDB" id="A0A8J5QET3"/>
<dbReference type="InterPro" id="IPR000477">
    <property type="entry name" value="RT_dom"/>
</dbReference>
<reference evidence="2 3" key="1">
    <citation type="journal article" date="2021" name="DNA Res.">
        <title>Genome analysis of Candida subhashii reveals its hybrid nature and dual mitochondrial genome conformations.</title>
        <authorList>
            <person name="Mixao V."/>
            <person name="Hegedusova E."/>
            <person name="Saus E."/>
            <person name="Pryszcz L.P."/>
            <person name="Cillingova A."/>
            <person name="Nosek J."/>
            <person name="Gabaldon T."/>
        </authorList>
    </citation>
    <scope>NUCLEOTIDE SEQUENCE [LARGE SCALE GENOMIC DNA]</scope>
    <source>
        <strain evidence="2 3">CBS 10753</strain>
    </source>
</reference>
<accession>A0A8J5QET3</accession>
<dbReference type="Pfam" id="PF00078">
    <property type="entry name" value="RVT_1"/>
    <property type="match status" value="1"/>
</dbReference>
<protein>
    <recommendedName>
        <fullName evidence="1">Reverse transcriptase domain-containing protein</fullName>
    </recommendedName>
</protein>
<keyword evidence="3" id="KW-1185">Reference proteome</keyword>
<dbReference type="EMBL" id="JAGSYN010000077">
    <property type="protein sequence ID" value="KAG7664529.1"/>
    <property type="molecule type" value="Genomic_DNA"/>
</dbReference>
<evidence type="ECO:0000313" key="3">
    <source>
        <dbReference type="Proteomes" id="UP000694255"/>
    </source>
</evidence>
<sequence length="805" mass="93469">MGLTLFHNQSPTTSRRLDRIYISQSFVQRLLEFNQIQTDKITSTHDTINIKLLITTTPTISIGSQRFILHDNLIDDPDFFSSLNNRKFSNLSEFTHNLPAFSRAFHYYVNIKKSIPRASDYLPKAMEKEEFQDLRERFVGKPTENHIFQKMTNKEGSIIATTTETIIELAKTFFELTYQEPPSKNANDIVSYLSGFQKKITEETRHDLELPITEEEIHDALRSTSNQSSPGKDGIPFRFYKRSWDTSGRLLQQEANNIMDTGQLPKAMKEVLIKLIPKRIKNSTNINDFRPISLINTSTRIISSVLNNRLLTCVDDIIGENQTGFMPERRMDYQISKMNMLIKEIEQLTTATSTQALCFLDFEKAFDNFSHEYLKQVLQHLGFGPRMIKGIMSLTTQQTAEIVINDFCSSSFPLQRGTRQGSAISPILFNLAIEPFLYFLEKRLHGISVQLVFGRPLRNSYLAFADDLTIFLNDESDAHILHLELTKFCEISNSKINETKSLITYFNQDQPTTLGAILNFPSQHIKEENFKYLGINIHNFDWSPYIESLRTQLHFNTIKELPIHLRTQGLNQYIFSKIYFRDLQYPMSAEDCQLLIRNIKCFLPPISPQNLFALKIQGGYGLLEIETQLEGKRAKFIFDMLNNHNSGESLLLRNKIQAYLNQYAKAPNPTTQDSKWIFPWYRLLVGGKIEDKRGGYIRDRIPFANDHFSKNEISWIEAWYSIVNLKKANQREHPIGVSLRDLSEFVNYPIEQKDWEKDMEPVNELTFKSRSRQAQLEKRVALEPKGWSTLLNITPSQWQKYWKSL</sequence>
<gene>
    <name evidence="2" type="ORF">J8A68_001939</name>
</gene>
<proteinExistence type="predicted"/>
<dbReference type="Proteomes" id="UP000694255">
    <property type="component" value="Unassembled WGS sequence"/>
</dbReference>
<dbReference type="OrthoDB" id="4097129at2759"/>
<evidence type="ECO:0000259" key="1">
    <source>
        <dbReference type="PROSITE" id="PS50878"/>
    </source>
</evidence>
<dbReference type="GeneID" id="73468740"/>
<name>A0A8J5QET3_9ASCO</name>
<dbReference type="PROSITE" id="PS50878">
    <property type="entry name" value="RT_POL"/>
    <property type="match status" value="1"/>
</dbReference>
<feature type="non-terminal residue" evidence="2">
    <location>
        <position position="1"/>
    </location>
</feature>
<evidence type="ECO:0000313" key="2">
    <source>
        <dbReference type="EMBL" id="KAG7664529.1"/>
    </source>
</evidence>
<dbReference type="CDD" id="cd01650">
    <property type="entry name" value="RT_nLTR_like"/>
    <property type="match status" value="1"/>
</dbReference>
<comment type="caution">
    <text evidence="2">The sequence shown here is derived from an EMBL/GenBank/DDBJ whole genome shotgun (WGS) entry which is preliminary data.</text>
</comment>
<dbReference type="RefSeq" id="XP_049264761.1">
    <property type="nucleotide sequence ID" value="XM_049405636.1"/>
</dbReference>
<organism evidence="2 3">
    <name type="scientific">[Candida] subhashii</name>
    <dbReference type="NCBI Taxonomy" id="561895"/>
    <lineage>
        <taxon>Eukaryota</taxon>
        <taxon>Fungi</taxon>
        <taxon>Dikarya</taxon>
        <taxon>Ascomycota</taxon>
        <taxon>Saccharomycotina</taxon>
        <taxon>Pichiomycetes</taxon>
        <taxon>Debaryomycetaceae</taxon>
        <taxon>Spathaspora</taxon>
    </lineage>
</organism>
<dbReference type="PANTHER" id="PTHR31635">
    <property type="entry name" value="REVERSE TRANSCRIPTASE DOMAIN-CONTAINING PROTEIN-RELATED"/>
    <property type="match status" value="1"/>
</dbReference>
<feature type="domain" description="Reverse transcriptase" evidence="1">
    <location>
        <begin position="257"/>
        <end position="537"/>
    </location>
</feature>
<dbReference type="PANTHER" id="PTHR31635:SF196">
    <property type="entry name" value="REVERSE TRANSCRIPTASE DOMAIN-CONTAINING PROTEIN-RELATED"/>
    <property type="match status" value="1"/>
</dbReference>